<name>A0A7H1DUF9_9FLAO</name>
<protein>
    <submittedName>
        <fullName evidence="2">Glycosyltransferase family 2 protein</fullName>
    </submittedName>
</protein>
<dbReference type="KEGG" id="cmaq:H0S70_09595"/>
<proteinExistence type="predicted"/>
<dbReference type="Gene3D" id="3.90.550.10">
    <property type="entry name" value="Spore Coat Polysaccharide Biosynthesis Protein SpsA, Chain A"/>
    <property type="match status" value="1"/>
</dbReference>
<dbReference type="AlphaFoldDB" id="A0A7H1DUF9"/>
<dbReference type="PANTHER" id="PTHR22916:SF3">
    <property type="entry name" value="UDP-GLCNAC:BETAGAL BETA-1,3-N-ACETYLGLUCOSAMINYLTRANSFERASE-LIKE PROTEIN 1"/>
    <property type="match status" value="1"/>
</dbReference>
<sequence>MVKEDILPEKNKAQPLISVIVPCYNVEPYIAECLESVLAQTYPNYEVIIVDDGSTDATRDCIQPFLKDKRFKLFNQPNAGLSAARNTGLEAVQGEYIAFLDSDDMLHPEFLRLHLKALTENNADISFCGIKRFENCTDISTELSDENSNIKKFNSVQMLSNINSTADSKYIVVWNKTYSSRLFHRHRFAEGKIFEDEYIMHHLMGDANNIVEISEELYYYRQRHGSIINSDYSDKKFQHAMGAFRDRQAYFRTRKMDSQNLKKRIWHYVWHIWLQKKNHAAKKHLLMHPFSFIQYAPMNKRQAIKNYISVAKYSIKNQASQYLHNGK</sequence>
<dbReference type="Proteomes" id="UP000516438">
    <property type="component" value="Chromosome"/>
</dbReference>
<dbReference type="CDD" id="cd00761">
    <property type="entry name" value="Glyco_tranf_GTA_type"/>
    <property type="match status" value="1"/>
</dbReference>
<dbReference type="Pfam" id="PF00535">
    <property type="entry name" value="Glycos_transf_2"/>
    <property type="match status" value="1"/>
</dbReference>
<feature type="domain" description="Glycosyltransferase 2-like" evidence="1">
    <location>
        <begin position="18"/>
        <end position="155"/>
    </location>
</feature>
<dbReference type="InterPro" id="IPR001173">
    <property type="entry name" value="Glyco_trans_2-like"/>
</dbReference>
<dbReference type="PANTHER" id="PTHR22916">
    <property type="entry name" value="GLYCOSYLTRANSFERASE"/>
    <property type="match status" value="1"/>
</dbReference>
<evidence type="ECO:0000259" key="1">
    <source>
        <dbReference type="Pfam" id="PF00535"/>
    </source>
</evidence>
<dbReference type="RefSeq" id="WP_188320630.1">
    <property type="nucleotide sequence ID" value="NZ_CP060203.1"/>
</dbReference>
<accession>A0A7H1DUF9</accession>
<reference evidence="2 3" key="1">
    <citation type="submission" date="2020-07" db="EMBL/GenBank/DDBJ databases">
        <title>Complete genome and description of Chryseobacterium manosquense strain Marseille-Q2069 sp. nov.</title>
        <authorList>
            <person name="Boxberger M."/>
        </authorList>
    </citation>
    <scope>NUCLEOTIDE SEQUENCE [LARGE SCALE GENOMIC DNA]</scope>
    <source>
        <strain evidence="2 3">Marseille-Q2069</strain>
    </source>
</reference>
<dbReference type="GO" id="GO:0016758">
    <property type="term" value="F:hexosyltransferase activity"/>
    <property type="evidence" value="ECO:0007669"/>
    <property type="project" value="UniProtKB-ARBA"/>
</dbReference>
<keyword evidence="2" id="KW-0808">Transferase</keyword>
<dbReference type="EMBL" id="CP060203">
    <property type="protein sequence ID" value="QNS40617.1"/>
    <property type="molecule type" value="Genomic_DNA"/>
</dbReference>
<keyword evidence="3" id="KW-1185">Reference proteome</keyword>
<dbReference type="SUPFAM" id="SSF53448">
    <property type="entry name" value="Nucleotide-diphospho-sugar transferases"/>
    <property type="match status" value="1"/>
</dbReference>
<evidence type="ECO:0000313" key="3">
    <source>
        <dbReference type="Proteomes" id="UP000516438"/>
    </source>
</evidence>
<evidence type="ECO:0000313" key="2">
    <source>
        <dbReference type="EMBL" id="QNS40617.1"/>
    </source>
</evidence>
<organism evidence="2 3">
    <name type="scientific">Chryseobacterium manosquense</name>
    <dbReference type="NCBI Taxonomy" id="2754694"/>
    <lineage>
        <taxon>Bacteria</taxon>
        <taxon>Pseudomonadati</taxon>
        <taxon>Bacteroidota</taxon>
        <taxon>Flavobacteriia</taxon>
        <taxon>Flavobacteriales</taxon>
        <taxon>Weeksellaceae</taxon>
        <taxon>Chryseobacterium group</taxon>
        <taxon>Chryseobacterium</taxon>
    </lineage>
</organism>
<dbReference type="InterPro" id="IPR029044">
    <property type="entry name" value="Nucleotide-diphossugar_trans"/>
</dbReference>
<gene>
    <name evidence="2" type="ORF">H0S70_09595</name>
</gene>